<evidence type="ECO:0000256" key="8">
    <source>
        <dbReference type="ARBA" id="ARBA00023012"/>
    </source>
</evidence>
<dbReference type="InterPro" id="IPR050482">
    <property type="entry name" value="Sensor_HK_TwoCompSys"/>
</dbReference>
<dbReference type="InterPro" id="IPR005467">
    <property type="entry name" value="His_kinase_dom"/>
</dbReference>
<dbReference type="EC" id="2.7.13.3" evidence="2"/>
<dbReference type="Pfam" id="PF02518">
    <property type="entry name" value="HATPase_c"/>
    <property type="match status" value="1"/>
</dbReference>
<dbReference type="CDD" id="cd16917">
    <property type="entry name" value="HATPase_UhpB-NarQ-NarX-like"/>
    <property type="match status" value="1"/>
</dbReference>
<evidence type="ECO:0000256" key="6">
    <source>
        <dbReference type="ARBA" id="ARBA00022777"/>
    </source>
</evidence>
<feature type="coiled-coil region" evidence="9">
    <location>
        <begin position="350"/>
        <end position="377"/>
    </location>
</feature>
<comment type="catalytic activity">
    <reaction evidence="1">
        <text>ATP + protein L-histidine = ADP + protein N-phospho-L-histidine.</text>
        <dbReference type="EC" id="2.7.13.3"/>
    </reaction>
</comment>
<evidence type="ECO:0000313" key="13">
    <source>
        <dbReference type="Proteomes" id="UP001500459"/>
    </source>
</evidence>
<evidence type="ECO:0000256" key="1">
    <source>
        <dbReference type="ARBA" id="ARBA00000085"/>
    </source>
</evidence>
<dbReference type="PROSITE" id="PS50109">
    <property type="entry name" value="HIS_KIN"/>
    <property type="match status" value="1"/>
</dbReference>
<gene>
    <name evidence="12" type="ORF">GCM10022393_09050</name>
</gene>
<keyword evidence="10" id="KW-0472">Membrane</keyword>
<dbReference type="SMART" id="SM00387">
    <property type="entry name" value="HATPase_c"/>
    <property type="match status" value="1"/>
</dbReference>
<dbReference type="EMBL" id="BAABCW010000002">
    <property type="protein sequence ID" value="GAA4111395.1"/>
    <property type="molecule type" value="Genomic_DNA"/>
</dbReference>
<dbReference type="Proteomes" id="UP001500459">
    <property type="component" value="Unassembled WGS sequence"/>
</dbReference>
<name>A0ABP7XCF3_9FLAO</name>
<dbReference type="InterPro" id="IPR036890">
    <property type="entry name" value="HATPase_C_sf"/>
</dbReference>
<evidence type="ECO:0000313" key="12">
    <source>
        <dbReference type="EMBL" id="GAA4111395.1"/>
    </source>
</evidence>
<keyword evidence="9" id="KW-0175">Coiled coil</keyword>
<proteinExistence type="predicted"/>
<keyword evidence="10" id="KW-0812">Transmembrane</keyword>
<protein>
    <recommendedName>
        <fullName evidence="2">histidine kinase</fullName>
        <ecNumber evidence="2">2.7.13.3</ecNumber>
    </recommendedName>
</protein>
<feature type="transmembrane region" description="Helical" evidence="10">
    <location>
        <begin position="381"/>
        <end position="402"/>
    </location>
</feature>
<evidence type="ECO:0000256" key="9">
    <source>
        <dbReference type="SAM" id="Coils"/>
    </source>
</evidence>
<accession>A0ABP7XCF3</accession>
<dbReference type="PANTHER" id="PTHR24421">
    <property type="entry name" value="NITRATE/NITRITE SENSOR PROTEIN NARX-RELATED"/>
    <property type="match status" value="1"/>
</dbReference>
<evidence type="ECO:0000259" key="11">
    <source>
        <dbReference type="PROSITE" id="PS50109"/>
    </source>
</evidence>
<keyword evidence="10" id="KW-1133">Transmembrane helix</keyword>
<dbReference type="InterPro" id="IPR011990">
    <property type="entry name" value="TPR-like_helical_dom_sf"/>
</dbReference>
<keyword evidence="8" id="KW-0902">Two-component regulatory system</keyword>
<keyword evidence="6 12" id="KW-0418">Kinase</keyword>
<dbReference type="Pfam" id="PF07730">
    <property type="entry name" value="HisKA_3"/>
    <property type="match status" value="1"/>
</dbReference>
<keyword evidence="5" id="KW-0547">Nucleotide-binding</keyword>
<evidence type="ECO:0000256" key="3">
    <source>
        <dbReference type="ARBA" id="ARBA00022553"/>
    </source>
</evidence>
<keyword evidence="13" id="KW-1185">Reference proteome</keyword>
<evidence type="ECO:0000256" key="10">
    <source>
        <dbReference type="SAM" id="Phobius"/>
    </source>
</evidence>
<evidence type="ECO:0000256" key="2">
    <source>
        <dbReference type="ARBA" id="ARBA00012438"/>
    </source>
</evidence>
<keyword evidence="3" id="KW-0597">Phosphoprotein</keyword>
<evidence type="ECO:0000256" key="5">
    <source>
        <dbReference type="ARBA" id="ARBA00022741"/>
    </source>
</evidence>
<dbReference type="Gene3D" id="3.30.565.10">
    <property type="entry name" value="Histidine kinase-like ATPase, C-terminal domain"/>
    <property type="match status" value="1"/>
</dbReference>
<evidence type="ECO:0000256" key="7">
    <source>
        <dbReference type="ARBA" id="ARBA00022840"/>
    </source>
</evidence>
<reference evidence="13" key="1">
    <citation type="journal article" date="2019" name="Int. J. Syst. Evol. Microbiol.">
        <title>The Global Catalogue of Microorganisms (GCM) 10K type strain sequencing project: providing services to taxonomists for standard genome sequencing and annotation.</title>
        <authorList>
            <consortium name="The Broad Institute Genomics Platform"/>
            <consortium name="The Broad Institute Genome Sequencing Center for Infectious Disease"/>
            <person name="Wu L."/>
            <person name="Ma J."/>
        </authorList>
    </citation>
    <scope>NUCLEOTIDE SEQUENCE [LARGE SCALE GENOMIC DNA]</scope>
    <source>
        <strain evidence="13">JCM 17106</strain>
    </source>
</reference>
<organism evidence="12 13">
    <name type="scientific">Aquimarina addita</name>
    <dbReference type="NCBI Taxonomy" id="870485"/>
    <lineage>
        <taxon>Bacteria</taxon>
        <taxon>Pseudomonadati</taxon>
        <taxon>Bacteroidota</taxon>
        <taxon>Flavobacteriia</taxon>
        <taxon>Flavobacteriales</taxon>
        <taxon>Flavobacteriaceae</taxon>
        <taxon>Aquimarina</taxon>
    </lineage>
</organism>
<dbReference type="InterPro" id="IPR003594">
    <property type="entry name" value="HATPase_dom"/>
</dbReference>
<evidence type="ECO:0000256" key="4">
    <source>
        <dbReference type="ARBA" id="ARBA00022679"/>
    </source>
</evidence>
<feature type="domain" description="Histidine kinase" evidence="11">
    <location>
        <begin position="448"/>
        <end position="636"/>
    </location>
</feature>
<keyword evidence="4" id="KW-0808">Transferase</keyword>
<dbReference type="SUPFAM" id="SSF48452">
    <property type="entry name" value="TPR-like"/>
    <property type="match status" value="1"/>
</dbReference>
<dbReference type="Gene3D" id="1.20.5.1930">
    <property type="match status" value="1"/>
</dbReference>
<sequence length="637" mass="74123">MMRNKNNLLFSLINYIQQKHIYGLKIVLLAILFLPLCSNSQQEKYTSFGEAPNPIEKRLYTSLKNTTDPIQKIKIIDSIAYFHIQNGNSDSIIHYGNYLRKTVIKHQKEILDSDQYISKSYHILGKGKLKRGLLDDAMASHIKGISISPVSTMNQLFYTHQLDLAIVYMYKREYDQALPIIQNCIKNAKDKNIQLLAKKTLADFYSYKKEFTKAQPIYLDLLLKFNPKEHQKLILETELNLGIIDRINDNSIKAMNRFSKIKEEALNNHFYDLYIDTVLQMGIVYYKIKDYDSAEMIFSTAYVNSLSWNRLELQKDVIEMLTNLYNSKKDYKNAYHLMTQYKNVSNKILENQNKEVVKEMEVKYQTLQKEKEIKRQRTIKYAFLIGFLITLIPIIALLLVYFQKLKTQIKLNQSQEEVNQQKVHGLMKEQELYLIKATMNGQDHERQRLARELHDSIGGNLASIKLQLSNTEYDKNSSPKIINQIDETYHLVRDISHNLASKKFRNNGVATLIREYITNIQSSTDQQISFNPYPEKQINSINTPLKEELFKIIQELLTNCLKHAKATHIDIYMNHYETSLQLLFEDNGVGFDVKKISDGIGFKNIKKRLDMLAGKLLIDTAPNRGTVVNIEIPLDES</sequence>
<dbReference type="InterPro" id="IPR011712">
    <property type="entry name" value="Sig_transdc_His_kin_sub3_dim/P"/>
</dbReference>
<dbReference type="Gene3D" id="1.25.40.10">
    <property type="entry name" value="Tetratricopeptide repeat domain"/>
    <property type="match status" value="1"/>
</dbReference>
<dbReference type="GO" id="GO:0016301">
    <property type="term" value="F:kinase activity"/>
    <property type="evidence" value="ECO:0007669"/>
    <property type="project" value="UniProtKB-KW"/>
</dbReference>
<keyword evidence="7" id="KW-0067">ATP-binding</keyword>
<comment type="caution">
    <text evidence="12">The sequence shown here is derived from an EMBL/GenBank/DDBJ whole genome shotgun (WGS) entry which is preliminary data.</text>
</comment>
<dbReference type="SUPFAM" id="SSF55874">
    <property type="entry name" value="ATPase domain of HSP90 chaperone/DNA topoisomerase II/histidine kinase"/>
    <property type="match status" value="1"/>
</dbReference>
<dbReference type="PANTHER" id="PTHR24421:SF10">
    <property type="entry name" value="NITRATE_NITRITE SENSOR PROTEIN NARQ"/>
    <property type="match status" value="1"/>
</dbReference>